<name>A0ABT9R0T7_9ACTN</name>
<evidence type="ECO:0000313" key="1">
    <source>
        <dbReference type="EMBL" id="MDP9862075.1"/>
    </source>
</evidence>
<dbReference type="Proteomes" id="UP001230426">
    <property type="component" value="Unassembled WGS sequence"/>
</dbReference>
<gene>
    <name evidence="1" type="ORF">J2S55_001334</name>
</gene>
<sequence>MHAELLAALEPVCRDLRTGCAVPPDIREAHADPGRWEGLACALFYGPDGSGQEVSVVLGEDPAEQVARLADQVQEWAVEALWAAGLPAVWPHCPAHPDSHPLLARAERGQAAWFCPHTGELVTPVGLLPARTPPEGPRPAAPGQP</sequence>
<comment type="caution">
    <text evidence="1">The sequence shown here is derived from an EMBL/GenBank/DDBJ whole genome shotgun (WGS) entry which is preliminary data.</text>
</comment>
<dbReference type="RefSeq" id="WP_306858069.1">
    <property type="nucleotide sequence ID" value="NZ_JAUSRB010000001.1"/>
</dbReference>
<dbReference type="EMBL" id="JAUSRB010000001">
    <property type="protein sequence ID" value="MDP9862075.1"/>
    <property type="molecule type" value="Genomic_DNA"/>
</dbReference>
<keyword evidence="2" id="KW-1185">Reference proteome</keyword>
<proteinExistence type="predicted"/>
<protein>
    <submittedName>
        <fullName evidence="1">Uncharacterized protein</fullName>
    </submittedName>
</protein>
<organism evidence="1 2">
    <name type="scientific">Streptosporangium brasiliense</name>
    <dbReference type="NCBI Taxonomy" id="47480"/>
    <lineage>
        <taxon>Bacteria</taxon>
        <taxon>Bacillati</taxon>
        <taxon>Actinomycetota</taxon>
        <taxon>Actinomycetes</taxon>
        <taxon>Streptosporangiales</taxon>
        <taxon>Streptosporangiaceae</taxon>
        <taxon>Streptosporangium</taxon>
    </lineage>
</organism>
<reference evidence="1 2" key="1">
    <citation type="submission" date="2023-07" db="EMBL/GenBank/DDBJ databases">
        <title>Sequencing the genomes of 1000 actinobacteria strains.</title>
        <authorList>
            <person name="Klenk H.-P."/>
        </authorList>
    </citation>
    <scope>NUCLEOTIDE SEQUENCE [LARGE SCALE GENOMIC DNA]</scope>
    <source>
        <strain evidence="1 2">DSM 44109</strain>
    </source>
</reference>
<evidence type="ECO:0000313" key="2">
    <source>
        <dbReference type="Proteomes" id="UP001230426"/>
    </source>
</evidence>
<accession>A0ABT9R0T7</accession>